<dbReference type="EMBL" id="MU860370">
    <property type="protein sequence ID" value="KAK4234436.1"/>
    <property type="molecule type" value="Genomic_DNA"/>
</dbReference>
<comment type="caution">
    <text evidence="1">The sequence shown here is derived from an EMBL/GenBank/DDBJ whole genome shotgun (WGS) entry which is preliminary data.</text>
</comment>
<reference evidence="1" key="2">
    <citation type="submission" date="2023-05" db="EMBL/GenBank/DDBJ databases">
        <authorList>
            <consortium name="Lawrence Berkeley National Laboratory"/>
            <person name="Steindorff A."/>
            <person name="Hensen N."/>
            <person name="Bonometti L."/>
            <person name="Westerberg I."/>
            <person name="Brannstrom I.O."/>
            <person name="Guillou S."/>
            <person name="Cros-Aarteil S."/>
            <person name="Calhoun S."/>
            <person name="Haridas S."/>
            <person name="Kuo A."/>
            <person name="Mondo S."/>
            <person name="Pangilinan J."/>
            <person name="Riley R."/>
            <person name="Labutti K."/>
            <person name="Andreopoulos B."/>
            <person name="Lipzen A."/>
            <person name="Chen C."/>
            <person name="Yanf M."/>
            <person name="Daum C."/>
            <person name="Ng V."/>
            <person name="Clum A."/>
            <person name="Ohm R."/>
            <person name="Martin F."/>
            <person name="Silar P."/>
            <person name="Natvig D."/>
            <person name="Lalanne C."/>
            <person name="Gautier V."/>
            <person name="Ament-Velasquez S.L."/>
            <person name="Kruys A."/>
            <person name="Hutchinson M.I."/>
            <person name="Powell A.J."/>
            <person name="Barry K."/>
            <person name="Miller A.N."/>
            <person name="Grigoriev I.V."/>
            <person name="Debuchy R."/>
            <person name="Gladieux P."/>
            <person name="Thoren M.H."/>
            <person name="Johannesson H."/>
        </authorList>
    </citation>
    <scope>NUCLEOTIDE SEQUENCE</scope>
    <source>
        <strain evidence="1">CBS 532.94</strain>
    </source>
</reference>
<evidence type="ECO:0000313" key="1">
    <source>
        <dbReference type="EMBL" id="KAK4234436.1"/>
    </source>
</evidence>
<organism evidence="1 2">
    <name type="scientific">Achaetomium macrosporum</name>
    <dbReference type="NCBI Taxonomy" id="79813"/>
    <lineage>
        <taxon>Eukaryota</taxon>
        <taxon>Fungi</taxon>
        <taxon>Dikarya</taxon>
        <taxon>Ascomycota</taxon>
        <taxon>Pezizomycotina</taxon>
        <taxon>Sordariomycetes</taxon>
        <taxon>Sordariomycetidae</taxon>
        <taxon>Sordariales</taxon>
        <taxon>Chaetomiaceae</taxon>
        <taxon>Achaetomium</taxon>
    </lineage>
</organism>
<dbReference type="AlphaFoldDB" id="A0AAN7H4G2"/>
<protein>
    <submittedName>
        <fullName evidence="1">Uncharacterized protein</fullName>
    </submittedName>
</protein>
<dbReference type="Proteomes" id="UP001303760">
    <property type="component" value="Unassembled WGS sequence"/>
</dbReference>
<gene>
    <name evidence="1" type="ORF">C8A03DRAFT_37797</name>
</gene>
<name>A0AAN7H4G2_9PEZI</name>
<evidence type="ECO:0000313" key="2">
    <source>
        <dbReference type="Proteomes" id="UP001303760"/>
    </source>
</evidence>
<reference evidence="1" key="1">
    <citation type="journal article" date="2023" name="Mol. Phylogenet. Evol.">
        <title>Genome-scale phylogeny and comparative genomics of the fungal order Sordariales.</title>
        <authorList>
            <person name="Hensen N."/>
            <person name="Bonometti L."/>
            <person name="Westerberg I."/>
            <person name="Brannstrom I.O."/>
            <person name="Guillou S."/>
            <person name="Cros-Aarteil S."/>
            <person name="Calhoun S."/>
            <person name="Haridas S."/>
            <person name="Kuo A."/>
            <person name="Mondo S."/>
            <person name="Pangilinan J."/>
            <person name="Riley R."/>
            <person name="LaButti K."/>
            <person name="Andreopoulos B."/>
            <person name="Lipzen A."/>
            <person name="Chen C."/>
            <person name="Yan M."/>
            <person name="Daum C."/>
            <person name="Ng V."/>
            <person name="Clum A."/>
            <person name="Steindorff A."/>
            <person name="Ohm R.A."/>
            <person name="Martin F."/>
            <person name="Silar P."/>
            <person name="Natvig D.O."/>
            <person name="Lalanne C."/>
            <person name="Gautier V."/>
            <person name="Ament-Velasquez S.L."/>
            <person name="Kruys A."/>
            <person name="Hutchinson M.I."/>
            <person name="Powell A.J."/>
            <person name="Barry K."/>
            <person name="Miller A.N."/>
            <person name="Grigoriev I.V."/>
            <person name="Debuchy R."/>
            <person name="Gladieux P."/>
            <person name="Hiltunen Thoren M."/>
            <person name="Johannesson H."/>
        </authorList>
    </citation>
    <scope>NUCLEOTIDE SEQUENCE</scope>
    <source>
        <strain evidence="1">CBS 532.94</strain>
    </source>
</reference>
<sequence length="105" mass="11767">MSQDLHVSETQPAVRGHSLVGLPPHLRRRIYIHTGVGRLDGYPYTYFLDGRPQSGSGRFRFASDSDFDAPPPRNFAGLLRCCGALYAETAALLYSANRFVIFYSR</sequence>
<accession>A0AAN7H4G2</accession>
<proteinExistence type="predicted"/>
<keyword evidence="2" id="KW-1185">Reference proteome</keyword>